<sequence>MAVNSDAATSNWTNELIFFGNGGRVFGIVEMLNSYARVLRKGSFGTSYWADLEDGDGFVVKRFRVPCDFGREKVEKLGQMVHKNLLPIRAYGCGEFGKLLVCDYMAMGSLFDHLHGREETKRTDLSWQVRHHKAYGVARGINISTRRAPNPAMDT</sequence>
<accession>A0A2R6QHP9</accession>
<dbReference type="PANTHER" id="PTHR48007:SF77">
    <property type="entry name" value="PROTEIN KINASE DOMAIN-CONTAINING PROTEIN"/>
    <property type="match status" value="1"/>
</dbReference>
<dbReference type="EMBL" id="NKQK01000016">
    <property type="protein sequence ID" value="PSS08138.1"/>
    <property type="molecule type" value="Genomic_DNA"/>
</dbReference>
<dbReference type="OMA" id="MWIAKES"/>
<dbReference type="InterPro" id="IPR046959">
    <property type="entry name" value="PRK1-6/SRF4-like"/>
</dbReference>
<dbReference type="PANTHER" id="PTHR48007">
    <property type="entry name" value="LEUCINE-RICH REPEAT RECEPTOR-LIKE PROTEIN KINASE PXC1"/>
    <property type="match status" value="1"/>
</dbReference>
<keyword evidence="1" id="KW-0418">Kinase</keyword>
<organism evidence="1 2">
    <name type="scientific">Actinidia chinensis var. chinensis</name>
    <name type="common">Chinese soft-hair kiwi</name>
    <dbReference type="NCBI Taxonomy" id="1590841"/>
    <lineage>
        <taxon>Eukaryota</taxon>
        <taxon>Viridiplantae</taxon>
        <taxon>Streptophyta</taxon>
        <taxon>Embryophyta</taxon>
        <taxon>Tracheophyta</taxon>
        <taxon>Spermatophyta</taxon>
        <taxon>Magnoliopsida</taxon>
        <taxon>eudicotyledons</taxon>
        <taxon>Gunneridae</taxon>
        <taxon>Pentapetalae</taxon>
        <taxon>asterids</taxon>
        <taxon>Ericales</taxon>
        <taxon>Actinidiaceae</taxon>
        <taxon>Actinidia</taxon>
    </lineage>
</organism>
<evidence type="ECO:0000313" key="2">
    <source>
        <dbReference type="Proteomes" id="UP000241394"/>
    </source>
</evidence>
<keyword evidence="2" id="KW-1185">Reference proteome</keyword>
<keyword evidence="1" id="KW-0808">Transferase</keyword>
<protein>
    <submittedName>
        <fullName evidence="1">Inactive receptor kinase</fullName>
    </submittedName>
</protein>
<dbReference type="OrthoDB" id="4062651at2759"/>
<dbReference type="GO" id="GO:0016301">
    <property type="term" value="F:kinase activity"/>
    <property type="evidence" value="ECO:0007669"/>
    <property type="project" value="UniProtKB-KW"/>
</dbReference>
<reference evidence="1 2" key="1">
    <citation type="submission" date="2017-07" db="EMBL/GenBank/DDBJ databases">
        <title>An improved, manually edited Actinidia chinensis var. chinensis (kiwifruit) genome highlights the challenges associated with draft genomes and gene prediction in plants.</title>
        <authorList>
            <person name="Pilkington S."/>
            <person name="Crowhurst R."/>
            <person name="Hilario E."/>
            <person name="Nardozza S."/>
            <person name="Fraser L."/>
            <person name="Peng Y."/>
            <person name="Gunaseelan K."/>
            <person name="Simpson R."/>
            <person name="Tahir J."/>
            <person name="Deroles S."/>
            <person name="Templeton K."/>
            <person name="Luo Z."/>
            <person name="Davy M."/>
            <person name="Cheng C."/>
            <person name="Mcneilage M."/>
            <person name="Scaglione D."/>
            <person name="Liu Y."/>
            <person name="Zhang Q."/>
            <person name="Datson P."/>
            <person name="De Silva N."/>
            <person name="Gardiner S."/>
            <person name="Bassett H."/>
            <person name="Chagne D."/>
            <person name="Mccallum J."/>
            <person name="Dzierzon H."/>
            <person name="Deng C."/>
            <person name="Wang Y.-Y."/>
            <person name="Barron N."/>
            <person name="Manako K."/>
            <person name="Bowen J."/>
            <person name="Foster T."/>
            <person name="Erridge Z."/>
            <person name="Tiffin H."/>
            <person name="Waite C."/>
            <person name="Davies K."/>
            <person name="Grierson E."/>
            <person name="Laing W."/>
            <person name="Kirk R."/>
            <person name="Chen X."/>
            <person name="Wood M."/>
            <person name="Montefiori M."/>
            <person name="Brummell D."/>
            <person name="Schwinn K."/>
            <person name="Catanach A."/>
            <person name="Fullerton C."/>
            <person name="Li D."/>
            <person name="Meiyalaghan S."/>
            <person name="Nieuwenhuizen N."/>
            <person name="Read N."/>
            <person name="Prakash R."/>
            <person name="Hunter D."/>
            <person name="Zhang H."/>
            <person name="Mckenzie M."/>
            <person name="Knabel M."/>
            <person name="Harris A."/>
            <person name="Allan A."/>
            <person name="Chen A."/>
            <person name="Janssen B."/>
            <person name="Plunkett B."/>
            <person name="Dwamena C."/>
            <person name="Voogd C."/>
            <person name="Leif D."/>
            <person name="Lafferty D."/>
            <person name="Souleyre E."/>
            <person name="Varkonyi-Gasic E."/>
            <person name="Gambi F."/>
            <person name="Hanley J."/>
            <person name="Yao J.-L."/>
            <person name="Cheung J."/>
            <person name="David K."/>
            <person name="Warren B."/>
            <person name="Marsh K."/>
            <person name="Snowden K."/>
            <person name="Lin-Wang K."/>
            <person name="Brian L."/>
            <person name="Martinez-Sanchez M."/>
            <person name="Wang M."/>
            <person name="Ileperuma N."/>
            <person name="Macnee N."/>
            <person name="Campin R."/>
            <person name="Mcatee P."/>
            <person name="Drummond R."/>
            <person name="Espley R."/>
            <person name="Ireland H."/>
            <person name="Wu R."/>
            <person name="Atkinson R."/>
            <person name="Karunairetnam S."/>
            <person name="Bulley S."/>
            <person name="Chunkath S."/>
            <person name="Hanley Z."/>
            <person name="Storey R."/>
            <person name="Thrimawithana A."/>
            <person name="Thomson S."/>
            <person name="David C."/>
            <person name="Testolin R."/>
        </authorList>
    </citation>
    <scope>NUCLEOTIDE SEQUENCE [LARGE SCALE GENOMIC DNA]</scope>
    <source>
        <strain evidence="2">cv. Red5</strain>
        <tissue evidence="1">Young leaf</tissue>
    </source>
</reference>
<name>A0A2R6QHP9_ACTCC</name>
<evidence type="ECO:0000313" key="1">
    <source>
        <dbReference type="EMBL" id="PSS08138.1"/>
    </source>
</evidence>
<dbReference type="AlphaFoldDB" id="A0A2R6QHP9"/>
<dbReference type="Gene3D" id="1.10.510.10">
    <property type="entry name" value="Transferase(Phosphotransferase) domain 1"/>
    <property type="match status" value="1"/>
</dbReference>
<keyword evidence="1" id="KW-0675">Receptor</keyword>
<dbReference type="InParanoid" id="A0A2R6QHP9"/>
<dbReference type="SUPFAM" id="SSF56112">
    <property type="entry name" value="Protein kinase-like (PK-like)"/>
    <property type="match status" value="1"/>
</dbReference>
<comment type="caution">
    <text evidence="1">The sequence shown here is derived from an EMBL/GenBank/DDBJ whole genome shotgun (WGS) entry which is preliminary data.</text>
</comment>
<dbReference type="InterPro" id="IPR011009">
    <property type="entry name" value="Kinase-like_dom_sf"/>
</dbReference>
<dbReference type="Gramene" id="PSS08138">
    <property type="protein sequence ID" value="PSS08138"/>
    <property type="gene ID" value="CEY00_Acc18508"/>
</dbReference>
<reference evidence="2" key="2">
    <citation type="journal article" date="2018" name="BMC Genomics">
        <title>A manually annotated Actinidia chinensis var. chinensis (kiwifruit) genome highlights the challenges associated with draft genomes and gene prediction in plants.</title>
        <authorList>
            <person name="Pilkington S.M."/>
            <person name="Crowhurst R."/>
            <person name="Hilario E."/>
            <person name="Nardozza S."/>
            <person name="Fraser L."/>
            <person name="Peng Y."/>
            <person name="Gunaseelan K."/>
            <person name="Simpson R."/>
            <person name="Tahir J."/>
            <person name="Deroles S.C."/>
            <person name="Templeton K."/>
            <person name="Luo Z."/>
            <person name="Davy M."/>
            <person name="Cheng C."/>
            <person name="McNeilage M."/>
            <person name="Scaglione D."/>
            <person name="Liu Y."/>
            <person name="Zhang Q."/>
            <person name="Datson P."/>
            <person name="De Silva N."/>
            <person name="Gardiner S.E."/>
            <person name="Bassett H."/>
            <person name="Chagne D."/>
            <person name="McCallum J."/>
            <person name="Dzierzon H."/>
            <person name="Deng C."/>
            <person name="Wang Y.Y."/>
            <person name="Barron L."/>
            <person name="Manako K."/>
            <person name="Bowen J."/>
            <person name="Foster T.M."/>
            <person name="Erridge Z.A."/>
            <person name="Tiffin H."/>
            <person name="Waite C.N."/>
            <person name="Davies K.M."/>
            <person name="Grierson E.P."/>
            <person name="Laing W.A."/>
            <person name="Kirk R."/>
            <person name="Chen X."/>
            <person name="Wood M."/>
            <person name="Montefiori M."/>
            <person name="Brummell D.A."/>
            <person name="Schwinn K.E."/>
            <person name="Catanach A."/>
            <person name="Fullerton C."/>
            <person name="Li D."/>
            <person name="Meiyalaghan S."/>
            <person name="Nieuwenhuizen N."/>
            <person name="Read N."/>
            <person name="Prakash R."/>
            <person name="Hunter D."/>
            <person name="Zhang H."/>
            <person name="McKenzie M."/>
            <person name="Knabel M."/>
            <person name="Harris A."/>
            <person name="Allan A.C."/>
            <person name="Gleave A."/>
            <person name="Chen A."/>
            <person name="Janssen B.J."/>
            <person name="Plunkett B."/>
            <person name="Ampomah-Dwamena C."/>
            <person name="Voogd C."/>
            <person name="Leif D."/>
            <person name="Lafferty D."/>
            <person name="Souleyre E.J.F."/>
            <person name="Varkonyi-Gasic E."/>
            <person name="Gambi F."/>
            <person name="Hanley J."/>
            <person name="Yao J.L."/>
            <person name="Cheung J."/>
            <person name="David K.M."/>
            <person name="Warren B."/>
            <person name="Marsh K."/>
            <person name="Snowden K.C."/>
            <person name="Lin-Wang K."/>
            <person name="Brian L."/>
            <person name="Martinez-Sanchez M."/>
            <person name="Wang M."/>
            <person name="Ileperuma N."/>
            <person name="Macnee N."/>
            <person name="Campin R."/>
            <person name="McAtee P."/>
            <person name="Drummond R.S.M."/>
            <person name="Espley R.V."/>
            <person name="Ireland H.S."/>
            <person name="Wu R."/>
            <person name="Atkinson R.G."/>
            <person name="Karunairetnam S."/>
            <person name="Bulley S."/>
            <person name="Chunkath S."/>
            <person name="Hanley Z."/>
            <person name="Storey R."/>
            <person name="Thrimawithana A.H."/>
            <person name="Thomson S."/>
            <person name="David C."/>
            <person name="Testolin R."/>
            <person name="Huang H."/>
            <person name="Hellens R.P."/>
            <person name="Schaffer R.J."/>
        </authorList>
    </citation>
    <scope>NUCLEOTIDE SEQUENCE [LARGE SCALE GENOMIC DNA]</scope>
    <source>
        <strain evidence="2">cv. Red5</strain>
    </source>
</reference>
<gene>
    <name evidence="1" type="ORF">CEY00_Acc18508</name>
</gene>
<dbReference type="Proteomes" id="UP000241394">
    <property type="component" value="Chromosome LG16"/>
</dbReference>
<proteinExistence type="predicted"/>